<feature type="region of interest" description="Disordered" evidence="1">
    <location>
        <begin position="287"/>
        <end position="310"/>
    </location>
</feature>
<protein>
    <submittedName>
        <fullName evidence="2">Uncharacterized protein</fullName>
    </submittedName>
</protein>
<accession>A0AA38HB10</accession>
<dbReference type="GeneID" id="77731236"/>
<keyword evidence="3" id="KW-1185">Reference proteome</keyword>
<comment type="caution">
    <text evidence="2">The sequence shown here is derived from an EMBL/GenBank/DDBJ whole genome shotgun (WGS) entry which is preliminary data.</text>
</comment>
<name>A0AA38HB10_9TREE</name>
<reference evidence="2" key="1">
    <citation type="journal article" date="2022" name="G3 (Bethesda)">
        <title>High quality genome of the basidiomycete yeast Dioszegia hungarica PDD-24b-2 isolated from cloud water.</title>
        <authorList>
            <person name="Jarrige D."/>
            <person name="Haridas S."/>
            <person name="Bleykasten-Grosshans C."/>
            <person name="Joly M."/>
            <person name="Nadalig T."/>
            <person name="Sancelme M."/>
            <person name="Vuilleumier S."/>
            <person name="Grigoriev I.V."/>
            <person name="Amato P."/>
            <person name="Bringel F."/>
        </authorList>
    </citation>
    <scope>NUCLEOTIDE SEQUENCE</scope>
    <source>
        <strain evidence="2">PDD-24b-2</strain>
    </source>
</reference>
<proteinExistence type="predicted"/>
<gene>
    <name evidence="2" type="ORF">MKK02DRAFT_42520</name>
</gene>
<dbReference type="EMBL" id="JAKWFO010000003">
    <property type="protein sequence ID" value="KAI9638132.1"/>
    <property type="molecule type" value="Genomic_DNA"/>
</dbReference>
<sequence>MPPDRRLPSRPHRHPLGRENKPSRHSRNQSETRFAECGSRGGGRTPRNHPPTHSAMFSPTSDLGSLSYYTIYPHSMVRTAQGERFNGMWTSEHRRAQIAELLVKEYPTLFAAGIINIEEVYARVMERHAVEACIDGMRPELLKKTVEGAKKELGGGVKVSEALLRRWVRKILESTIKKVLDTSAGEKAWRATLRQVLSFITAPIQEEGRWSKERMRWKVLVAVRARDTREPPYPHPYIRHIRLKHDGLGKIGDRWLRHRKSTWKKKQNEMGLRALKGFGSPLRREIKAESGDDPEGSSSPTTMKGSDGSMSPEVVAWEVGMEIDEEEGDAIEVAEMLYVVKGEVVKGEVEGHISNGQETKVTIVEVEAEEAEGKSATVRGWMDVRRSVPRRGRTKGLSGYLDRECPMKGEPDWK</sequence>
<feature type="compositionally biased region" description="Basic and acidic residues" evidence="1">
    <location>
        <begin position="16"/>
        <end position="34"/>
    </location>
</feature>
<evidence type="ECO:0000313" key="2">
    <source>
        <dbReference type="EMBL" id="KAI9638132.1"/>
    </source>
</evidence>
<evidence type="ECO:0000313" key="3">
    <source>
        <dbReference type="Proteomes" id="UP001164286"/>
    </source>
</evidence>
<feature type="compositionally biased region" description="Basic and acidic residues" evidence="1">
    <location>
        <begin position="401"/>
        <end position="414"/>
    </location>
</feature>
<feature type="region of interest" description="Disordered" evidence="1">
    <location>
        <begin position="1"/>
        <end position="59"/>
    </location>
</feature>
<feature type="region of interest" description="Disordered" evidence="1">
    <location>
        <begin position="391"/>
        <end position="414"/>
    </location>
</feature>
<dbReference type="RefSeq" id="XP_052947909.1">
    <property type="nucleotide sequence ID" value="XM_053092031.1"/>
</dbReference>
<dbReference type="Proteomes" id="UP001164286">
    <property type="component" value="Unassembled WGS sequence"/>
</dbReference>
<organism evidence="2 3">
    <name type="scientific">Dioszegia hungarica</name>
    <dbReference type="NCBI Taxonomy" id="4972"/>
    <lineage>
        <taxon>Eukaryota</taxon>
        <taxon>Fungi</taxon>
        <taxon>Dikarya</taxon>
        <taxon>Basidiomycota</taxon>
        <taxon>Agaricomycotina</taxon>
        <taxon>Tremellomycetes</taxon>
        <taxon>Tremellales</taxon>
        <taxon>Bulleribasidiaceae</taxon>
        <taxon>Dioszegia</taxon>
    </lineage>
</organism>
<evidence type="ECO:0000256" key="1">
    <source>
        <dbReference type="SAM" id="MobiDB-lite"/>
    </source>
</evidence>
<dbReference type="AlphaFoldDB" id="A0AA38HB10"/>